<comment type="caution">
    <text evidence="1">The sequence shown here is derived from an EMBL/GenBank/DDBJ whole genome shotgun (WGS) entry which is preliminary data.</text>
</comment>
<name>A0AAV5AJV3_9AGAM</name>
<evidence type="ECO:0000313" key="2">
    <source>
        <dbReference type="Proteomes" id="UP001050691"/>
    </source>
</evidence>
<reference evidence="1" key="1">
    <citation type="submission" date="2021-10" db="EMBL/GenBank/DDBJ databases">
        <title>De novo Genome Assembly of Clathrus columnatus (Basidiomycota, Fungi) Using Illumina and Nanopore Sequence Data.</title>
        <authorList>
            <person name="Ogiso-Tanaka E."/>
            <person name="Itagaki H."/>
            <person name="Hosoya T."/>
            <person name="Hosaka K."/>
        </authorList>
    </citation>
    <scope>NUCLEOTIDE SEQUENCE</scope>
    <source>
        <strain evidence="1">MO-923</strain>
    </source>
</reference>
<proteinExistence type="predicted"/>
<accession>A0AAV5AJV3</accession>
<dbReference type="AlphaFoldDB" id="A0AAV5AJV3"/>
<sequence length="184" mass="21276">MSCENKGPDGIWGYMALNNDESCMTQERMKQREAAGVTWGVPQPGQCLQYAIQDYSTTLLHYEVDEYWNEACETTELTFNDQRMKTPNKCEIIRNVHNVLQVVGHWHIADHSSECTPYWISISNEMVSARLWNIKDSKQWDIMCNTAPLTLQNVSRVPLSCENKGIWGIWGHWEIVDESCEMLV</sequence>
<keyword evidence="2" id="KW-1185">Reference proteome</keyword>
<protein>
    <submittedName>
        <fullName evidence="1">Uncharacterized protein</fullName>
    </submittedName>
</protein>
<dbReference type="Proteomes" id="UP001050691">
    <property type="component" value="Unassembled WGS sequence"/>
</dbReference>
<dbReference type="EMBL" id="BPWL01000009">
    <property type="protein sequence ID" value="GJJ14032.1"/>
    <property type="molecule type" value="Genomic_DNA"/>
</dbReference>
<evidence type="ECO:0000313" key="1">
    <source>
        <dbReference type="EMBL" id="GJJ14032.1"/>
    </source>
</evidence>
<gene>
    <name evidence="1" type="ORF">Clacol_008289</name>
</gene>
<organism evidence="1 2">
    <name type="scientific">Clathrus columnatus</name>
    <dbReference type="NCBI Taxonomy" id="1419009"/>
    <lineage>
        <taxon>Eukaryota</taxon>
        <taxon>Fungi</taxon>
        <taxon>Dikarya</taxon>
        <taxon>Basidiomycota</taxon>
        <taxon>Agaricomycotina</taxon>
        <taxon>Agaricomycetes</taxon>
        <taxon>Phallomycetidae</taxon>
        <taxon>Phallales</taxon>
        <taxon>Clathraceae</taxon>
        <taxon>Clathrus</taxon>
    </lineage>
</organism>